<dbReference type="PROSITE" id="PS51274">
    <property type="entry name" value="GATASE_COBBQ"/>
    <property type="match status" value="1"/>
</dbReference>
<dbReference type="PANTHER" id="PTHR21343:SF1">
    <property type="entry name" value="COBYRIC ACID SYNTHASE"/>
    <property type="match status" value="1"/>
</dbReference>
<dbReference type="Gene3D" id="3.40.50.880">
    <property type="match status" value="1"/>
</dbReference>
<comment type="caution">
    <text evidence="7">The sequence shown here is derived from an EMBL/GenBank/DDBJ whole genome shotgun (WGS) entry which is preliminary data.</text>
</comment>
<evidence type="ECO:0000259" key="6">
    <source>
        <dbReference type="Pfam" id="PF07685"/>
    </source>
</evidence>
<dbReference type="SUPFAM" id="SSF52540">
    <property type="entry name" value="P-loop containing nucleoside triphosphate hydrolases"/>
    <property type="match status" value="1"/>
</dbReference>
<dbReference type="UniPathway" id="UPA00148"/>
<dbReference type="Gene3D" id="3.40.50.300">
    <property type="entry name" value="P-loop containing nucleotide triphosphate hydrolases"/>
    <property type="match status" value="1"/>
</dbReference>
<protein>
    <recommendedName>
        <fullName evidence="4">Cobyric acid synthase</fullName>
    </recommendedName>
</protein>
<comment type="similarity">
    <text evidence="4">Belongs to the CobB/CobQ family. CobQ subfamily.</text>
</comment>
<dbReference type="CDD" id="cd01750">
    <property type="entry name" value="GATase1_CobQ"/>
    <property type="match status" value="1"/>
</dbReference>
<comment type="pathway">
    <text evidence="1 4">Cofactor biosynthesis; adenosylcobalamin biosynthesis.</text>
</comment>
<evidence type="ECO:0000313" key="8">
    <source>
        <dbReference type="Proteomes" id="UP000189681"/>
    </source>
</evidence>
<evidence type="ECO:0000256" key="4">
    <source>
        <dbReference type="HAMAP-Rule" id="MF_00028"/>
    </source>
</evidence>
<dbReference type="GO" id="GO:0003824">
    <property type="term" value="F:catalytic activity"/>
    <property type="evidence" value="ECO:0007669"/>
    <property type="project" value="InterPro"/>
</dbReference>
<dbReference type="CDD" id="cd05389">
    <property type="entry name" value="CobQ_N"/>
    <property type="match status" value="1"/>
</dbReference>
<gene>
    <name evidence="4" type="primary">cobQ</name>
    <name evidence="7" type="ORF">AYP45_03750</name>
</gene>
<name>A0A1V4AW06_9BACT</name>
<dbReference type="NCBIfam" id="TIGR00313">
    <property type="entry name" value="cobQ"/>
    <property type="match status" value="1"/>
</dbReference>
<dbReference type="InterPro" id="IPR029062">
    <property type="entry name" value="Class_I_gatase-like"/>
</dbReference>
<reference evidence="7 8" key="1">
    <citation type="journal article" date="2017" name="Water Res.">
        <title>Discovery and metagenomic analysis of an anammox bacterial enrichment related to Candidatus "Brocadia caroliniensis" in a full-scale glycerol-fed nitritation-denitritation separate centrate treatment process.</title>
        <authorList>
            <person name="Park H."/>
            <person name="Brotto A.C."/>
            <person name="van Loosdrecht M.C."/>
            <person name="Chandran K."/>
        </authorList>
    </citation>
    <scope>NUCLEOTIDE SEQUENCE [LARGE SCALE GENOMIC DNA]</scope>
    <source>
        <strain evidence="7">26THWARD</strain>
    </source>
</reference>
<evidence type="ECO:0000313" key="7">
    <source>
        <dbReference type="EMBL" id="OOP57285.1"/>
    </source>
</evidence>
<dbReference type="HAMAP" id="MF_00028">
    <property type="entry name" value="CobQ"/>
    <property type="match status" value="1"/>
</dbReference>
<dbReference type="GO" id="GO:0015420">
    <property type="term" value="F:ABC-type vitamin B12 transporter activity"/>
    <property type="evidence" value="ECO:0007669"/>
    <property type="project" value="UniProtKB-UniRule"/>
</dbReference>
<accession>A0A1V4AW06</accession>
<dbReference type="InterPro" id="IPR004459">
    <property type="entry name" value="CobQ_synth"/>
</dbReference>
<dbReference type="InterPro" id="IPR027417">
    <property type="entry name" value="P-loop_NTPase"/>
</dbReference>
<dbReference type="InterPro" id="IPR033949">
    <property type="entry name" value="CobQ_GATase1"/>
</dbReference>
<dbReference type="InterPro" id="IPR002586">
    <property type="entry name" value="CobQ/CobB/MinD/ParA_Nub-bd_dom"/>
</dbReference>
<dbReference type="PANTHER" id="PTHR21343">
    <property type="entry name" value="DETHIOBIOTIN SYNTHETASE"/>
    <property type="match status" value="1"/>
</dbReference>
<dbReference type="InterPro" id="IPR047045">
    <property type="entry name" value="CobQ_N"/>
</dbReference>
<feature type="domain" description="CobQ/CobB/MinD/ParA nucleotide binding" evidence="5">
    <location>
        <begin position="6"/>
        <end position="233"/>
    </location>
</feature>
<dbReference type="Pfam" id="PF01656">
    <property type="entry name" value="CbiA"/>
    <property type="match status" value="1"/>
</dbReference>
<evidence type="ECO:0000256" key="3">
    <source>
        <dbReference type="ARBA" id="ARBA00022962"/>
    </source>
</evidence>
<evidence type="ECO:0000256" key="2">
    <source>
        <dbReference type="ARBA" id="ARBA00022573"/>
    </source>
</evidence>
<dbReference type="AlphaFoldDB" id="A0A1V4AW06"/>
<dbReference type="GO" id="GO:0009236">
    <property type="term" value="P:cobalamin biosynthetic process"/>
    <property type="evidence" value="ECO:0007669"/>
    <property type="project" value="UniProtKB-UniRule"/>
</dbReference>
<dbReference type="Proteomes" id="UP000189681">
    <property type="component" value="Unassembled WGS sequence"/>
</dbReference>
<keyword evidence="3 4" id="KW-0315">Glutamine amidotransferase</keyword>
<dbReference type="SUPFAM" id="SSF52317">
    <property type="entry name" value="Class I glutamine amidotransferase-like"/>
    <property type="match status" value="1"/>
</dbReference>
<sequence>MKNRSIMVQGTGSHVGKSILVCALCRILKQDGYRVAPFKAQNMALNSFVTKDGREMGRAQVAQAEAAGIEPMVEMNPILLKPTGDTGSQVVIMGKPIGNMTAREYYQKKGDFVSIIKEAYHTLKNHFDIIVIEGAGSPAEINLKDGDIVNMGMAELASAPVLLVTDIDRGGAFAWIVGTLELLTASERDRVKGIVFNKFRGDKGILKPGLDMLEGRINKPVVGVIPYIHNLSIDDEDSVSLEYSDGNDWGQESGVRDRNTGDKHLPPDSQLPVSFVDIVVIKLPRISNFTDFNIFVHEKDVRVRFVDKAKDIGKPDLLIIPGTKNTIGDFLFLEERAIAEEVKNLSLRGTMIIGICGGYQMLGREINDPLHVESSKGGIQGLGLLNTVTTFAREKQTYQVKAQMLEHENLFPVTGELSGYEIHMGDTIFSEHHSMKPFARITERAGKAVDIMDGCVSADGHVLGTYIHGIFDNDEFRSRLIEYLRRKKGLNPSNGRHAYFKALKECKYDELANVVRENINMNLVYSIMQ</sequence>
<evidence type="ECO:0000256" key="1">
    <source>
        <dbReference type="ARBA" id="ARBA00004953"/>
    </source>
</evidence>
<comment type="function">
    <text evidence="4">Catalyzes amidations at positions B, D, E, and G on adenosylcobyrinic A,C-diamide. NH(2) groups are provided by glutamine, and one molecule of ATP is hydrogenolyzed for each amidation.</text>
</comment>
<dbReference type="NCBIfam" id="NF001989">
    <property type="entry name" value="PRK00784.1"/>
    <property type="match status" value="1"/>
</dbReference>
<proteinExistence type="inferred from homology"/>
<keyword evidence="2 4" id="KW-0169">Cobalamin biosynthesis</keyword>
<dbReference type="EMBL" id="AYTS01000035">
    <property type="protein sequence ID" value="OOP57285.1"/>
    <property type="molecule type" value="Genomic_DNA"/>
</dbReference>
<dbReference type="Pfam" id="PF07685">
    <property type="entry name" value="GATase_3"/>
    <property type="match status" value="1"/>
</dbReference>
<feature type="domain" description="CobB/CobQ-like glutamine amidotransferase" evidence="6">
    <location>
        <begin position="277"/>
        <end position="476"/>
    </location>
</feature>
<evidence type="ECO:0000259" key="5">
    <source>
        <dbReference type="Pfam" id="PF01656"/>
    </source>
</evidence>
<dbReference type="STRING" id="1004156.AYP45_03750"/>
<feature type="active site" evidence="4">
    <location>
        <position position="468"/>
    </location>
</feature>
<dbReference type="InterPro" id="IPR011698">
    <property type="entry name" value="GATase_3"/>
</dbReference>
<feature type="active site" description="Nucleophile" evidence="4">
    <location>
        <position position="356"/>
    </location>
</feature>
<organism evidence="7 8">
    <name type="scientific">Candidatus Brocadia carolinensis</name>
    <dbReference type="NCBI Taxonomy" id="1004156"/>
    <lineage>
        <taxon>Bacteria</taxon>
        <taxon>Pseudomonadati</taxon>
        <taxon>Planctomycetota</taxon>
        <taxon>Candidatus Brocadiia</taxon>
        <taxon>Candidatus Brocadiales</taxon>
        <taxon>Candidatus Brocadiaceae</taxon>
        <taxon>Candidatus Brocadia</taxon>
    </lineage>
</organism>